<name>A0A8J7FE70_9GAMM</name>
<keyword evidence="2" id="KW-0805">Transcription regulation</keyword>
<feature type="domain" description="HTH lysR-type" evidence="5">
    <location>
        <begin position="3"/>
        <end position="60"/>
    </location>
</feature>
<dbReference type="Proteomes" id="UP000640333">
    <property type="component" value="Unassembled WGS sequence"/>
</dbReference>
<dbReference type="PROSITE" id="PS50931">
    <property type="entry name" value="HTH_LYSR"/>
    <property type="match status" value="1"/>
</dbReference>
<evidence type="ECO:0000313" key="6">
    <source>
        <dbReference type="EMBL" id="MBE9399422.1"/>
    </source>
</evidence>
<dbReference type="GO" id="GO:0003700">
    <property type="term" value="F:DNA-binding transcription factor activity"/>
    <property type="evidence" value="ECO:0007669"/>
    <property type="project" value="InterPro"/>
</dbReference>
<dbReference type="InterPro" id="IPR036388">
    <property type="entry name" value="WH-like_DNA-bd_sf"/>
</dbReference>
<keyword evidence="4" id="KW-0804">Transcription</keyword>
<dbReference type="InterPro" id="IPR000847">
    <property type="entry name" value="LysR_HTH_N"/>
</dbReference>
<comment type="similarity">
    <text evidence="1">Belongs to the LysR transcriptional regulatory family.</text>
</comment>
<dbReference type="Gene3D" id="1.10.10.10">
    <property type="entry name" value="Winged helix-like DNA-binding domain superfamily/Winged helix DNA-binding domain"/>
    <property type="match status" value="1"/>
</dbReference>
<dbReference type="FunFam" id="1.10.10.10:FF:000001">
    <property type="entry name" value="LysR family transcriptional regulator"/>
    <property type="match status" value="1"/>
</dbReference>
<dbReference type="SUPFAM" id="SSF53850">
    <property type="entry name" value="Periplasmic binding protein-like II"/>
    <property type="match status" value="1"/>
</dbReference>
<sequence>MRLDIEALRVLDVVIEEGSFAKAAARLHKAQSAISYQIKKLEDQLDVTIFDRSSYRAELTPKGKALWVEGRRLLQQAERIEKLADHYSEGWEPHFDLVVDASLPMEPVMKAMKVLVDREIPTKIQVKVEAMRGVQKRFEQDKAHMMLVKDYHPSPQLKPVPLPEVTFVLVASCHHALAAGERIDLNQLLEHVELTIHDSSEESTDRLDEHQFGGDRVFFMHGFVSKKSGLKMGLGFGWMPEFLIREELVSGELVELDYEGGSRSSFTPLLVYPTDQPLGKAGELILQQILSEFATFKP</sequence>
<dbReference type="RefSeq" id="WP_193955117.1">
    <property type="nucleotide sequence ID" value="NZ_JADEYS010000027.1"/>
</dbReference>
<dbReference type="GO" id="GO:0000976">
    <property type="term" value="F:transcription cis-regulatory region binding"/>
    <property type="evidence" value="ECO:0007669"/>
    <property type="project" value="TreeGrafter"/>
</dbReference>
<dbReference type="PANTHER" id="PTHR30126">
    <property type="entry name" value="HTH-TYPE TRANSCRIPTIONAL REGULATOR"/>
    <property type="match status" value="1"/>
</dbReference>
<reference evidence="6" key="1">
    <citation type="submission" date="2020-10" db="EMBL/GenBank/DDBJ databases">
        <title>Bacterium isolated from coastal waters sediment.</title>
        <authorList>
            <person name="Chen R.-J."/>
            <person name="Lu D.-C."/>
            <person name="Zhu K.-L."/>
            <person name="Du Z.-J."/>
        </authorList>
    </citation>
    <scope>NUCLEOTIDE SEQUENCE</scope>
    <source>
        <strain evidence="6">N1Y112</strain>
    </source>
</reference>
<dbReference type="SUPFAM" id="SSF46785">
    <property type="entry name" value="Winged helix' DNA-binding domain"/>
    <property type="match status" value="1"/>
</dbReference>
<organism evidence="6 7">
    <name type="scientific">Pontibacterium sinense</name>
    <dbReference type="NCBI Taxonomy" id="2781979"/>
    <lineage>
        <taxon>Bacteria</taxon>
        <taxon>Pseudomonadati</taxon>
        <taxon>Pseudomonadota</taxon>
        <taxon>Gammaproteobacteria</taxon>
        <taxon>Oceanospirillales</taxon>
        <taxon>Oceanospirillaceae</taxon>
        <taxon>Pontibacterium</taxon>
    </lineage>
</organism>
<accession>A0A8J7FE70</accession>
<keyword evidence="7" id="KW-1185">Reference proteome</keyword>
<gene>
    <name evidence="6" type="ORF">IOQ59_19340</name>
</gene>
<keyword evidence="3" id="KW-0238">DNA-binding</keyword>
<dbReference type="PRINTS" id="PR00039">
    <property type="entry name" value="HTHLYSR"/>
</dbReference>
<protein>
    <submittedName>
        <fullName evidence="6">LysR family transcriptional regulator</fullName>
    </submittedName>
</protein>
<evidence type="ECO:0000259" key="5">
    <source>
        <dbReference type="PROSITE" id="PS50931"/>
    </source>
</evidence>
<dbReference type="EMBL" id="JADEYS010000027">
    <property type="protein sequence ID" value="MBE9399422.1"/>
    <property type="molecule type" value="Genomic_DNA"/>
</dbReference>
<evidence type="ECO:0000313" key="7">
    <source>
        <dbReference type="Proteomes" id="UP000640333"/>
    </source>
</evidence>
<evidence type="ECO:0000256" key="1">
    <source>
        <dbReference type="ARBA" id="ARBA00009437"/>
    </source>
</evidence>
<evidence type="ECO:0000256" key="3">
    <source>
        <dbReference type="ARBA" id="ARBA00023125"/>
    </source>
</evidence>
<dbReference type="InterPro" id="IPR036390">
    <property type="entry name" value="WH_DNA-bd_sf"/>
</dbReference>
<dbReference type="PANTHER" id="PTHR30126:SF4">
    <property type="entry name" value="LYSR FAMILY TRANSCRIPTIONAL REGULATOR"/>
    <property type="match status" value="1"/>
</dbReference>
<dbReference type="InterPro" id="IPR005119">
    <property type="entry name" value="LysR_subst-bd"/>
</dbReference>
<dbReference type="Pfam" id="PF00126">
    <property type="entry name" value="HTH_1"/>
    <property type="match status" value="1"/>
</dbReference>
<evidence type="ECO:0000256" key="4">
    <source>
        <dbReference type="ARBA" id="ARBA00023163"/>
    </source>
</evidence>
<comment type="caution">
    <text evidence="6">The sequence shown here is derived from an EMBL/GenBank/DDBJ whole genome shotgun (WGS) entry which is preliminary data.</text>
</comment>
<dbReference type="AlphaFoldDB" id="A0A8J7FE70"/>
<dbReference type="Gene3D" id="3.40.190.290">
    <property type="match status" value="1"/>
</dbReference>
<dbReference type="Pfam" id="PF03466">
    <property type="entry name" value="LysR_substrate"/>
    <property type="match status" value="1"/>
</dbReference>
<proteinExistence type="inferred from homology"/>
<evidence type="ECO:0000256" key="2">
    <source>
        <dbReference type="ARBA" id="ARBA00023015"/>
    </source>
</evidence>